<dbReference type="Proteomes" id="UP001054945">
    <property type="component" value="Unassembled WGS sequence"/>
</dbReference>
<dbReference type="EMBL" id="BPLR01021203">
    <property type="protein sequence ID" value="GIX87114.1"/>
    <property type="molecule type" value="Genomic_DNA"/>
</dbReference>
<gene>
    <name evidence="1" type="ORF">CEXT_408951</name>
</gene>
<keyword evidence="2" id="KW-1185">Reference proteome</keyword>
<dbReference type="AlphaFoldDB" id="A0AAV4NQS1"/>
<accession>A0AAV4NQS1</accession>
<evidence type="ECO:0008006" key="3">
    <source>
        <dbReference type="Google" id="ProtNLM"/>
    </source>
</evidence>
<protein>
    <recommendedName>
        <fullName evidence="3">Maturase K</fullName>
    </recommendedName>
</protein>
<organism evidence="1 2">
    <name type="scientific">Caerostris extrusa</name>
    <name type="common">Bark spider</name>
    <name type="synonym">Caerostris bankana</name>
    <dbReference type="NCBI Taxonomy" id="172846"/>
    <lineage>
        <taxon>Eukaryota</taxon>
        <taxon>Metazoa</taxon>
        <taxon>Ecdysozoa</taxon>
        <taxon>Arthropoda</taxon>
        <taxon>Chelicerata</taxon>
        <taxon>Arachnida</taxon>
        <taxon>Araneae</taxon>
        <taxon>Araneomorphae</taxon>
        <taxon>Entelegynae</taxon>
        <taxon>Araneoidea</taxon>
        <taxon>Araneidae</taxon>
        <taxon>Caerostris</taxon>
    </lineage>
</organism>
<reference evidence="1 2" key="1">
    <citation type="submission" date="2021-06" db="EMBL/GenBank/DDBJ databases">
        <title>Caerostris extrusa draft genome.</title>
        <authorList>
            <person name="Kono N."/>
            <person name="Arakawa K."/>
        </authorList>
    </citation>
    <scope>NUCLEOTIDE SEQUENCE [LARGE SCALE GENOMIC DNA]</scope>
</reference>
<evidence type="ECO:0000313" key="1">
    <source>
        <dbReference type="EMBL" id="GIX87114.1"/>
    </source>
</evidence>
<proteinExistence type="predicted"/>
<evidence type="ECO:0000313" key="2">
    <source>
        <dbReference type="Proteomes" id="UP001054945"/>
    </source>
</evidence>
<comment type="caution">
    <text evidence="1">The sequence shown here is derived from an EMBL/GenBank/DDBJ whole genome shotgun (WGS) entry which is preliminary data.</text>
</comment>
<name>A0AAV4NQS1_CAEEX</name>
<sequence>MSPGESVISRLLASHHTKKKFPFYDPLLARTDLSGALILSPVKSFQDSMRTGFLKPFLAGVDVFLHELTLRKDRFYSFFAFPFPEITLSRLSEFFRQCFLDRVSDRFSYILRNA</sequence>